<protein>
    <recommendedName>
        <fullName evidence="3">Transposase</fullName>
    </recommendedName>
</protein>
<evidence type="ECO:0000313" key="1">
    <source>
        <dbReference type="EMBL" id="GGA43194.1"/>
    </source>
</evidence>
<dbReference type="SUPFAM" id="SSF48295">
    <property type="entry name" value="TrpR-like"/>
    <property type="match status" value="1"/>
</dbReference>
<reference evidence="2" key="1">
    <citation type="journal article" date="2019" name="Int. J. Syst. Evol. Microbiol.">
        <title>The Global Catalogue of Microorganisms (GCM) 10K type strain sequencing project: providing services to taxonomists for standard genome sequencing and annotation.</title>
        <authorList>
            <consortium name="The Broad Institute Genomics Platform"/>
            <consortium name="The Broad Institute Genome Sequencing Center for Infectious Disease"/>
            <person name="Wu L."/>
            <person name="Ma J."/>
        </authorList>
    </citation>
    <scope>NUCLEOTIDE SEQUENCE [LARGE SCALE GENOMIC DNA]</scope>
    <source>
        <strain evidence="2">CGMCC 1.15044</strain>
    </source>
</reference>
<accession>A0ABQ1GGG8</accession>
<evidence type="ECO:0000313" key="2">
    <source>
        <dbReference type="Proteomes" id="UP000609323"/>
    </source>
</evidence>
<name>A0ABQ1GGG8_9BACL</name>
<keyword evidence="2" id="KW-1185">Reference proteome</keyword>
<evidence type="ECO:0008006" key="3">
    <source>
        <dbReference type="Google" id="ProtNLM"/>
    </source>
</evidence>
<organism evidence="1 2">
    <name type="scientific">Paenibacillus physcomitrellae</name>
    <dbReference type="NCBI Taxonomy" id="1619311"/>
    <lineage>
        <taxon>Bacteria</taxon>
        <taxon>Bacillati</taxon>
        <taxon>Bacillota</taxon>
        <taxon>Bacilli</taxon>
        <taxon>Bacillales</taxon>
        <taxon>Paenibacillaceae</taxon>
        <taxon>Paenibacillus</taxon>
    </lineage>
</organism>
<gene>
    <name evidence="1" type="ORF">GCM10010917_30620</name>
</gene>
<dbReference type="Proteomes" id="UP000609323">
    <property type="component" value="Unassembled WGS sequence"/>
</dbReference>
<proteinExistence type="predicted"/>
<sequence length="95" mass="11270">MAKFNADEKLKAVLRYYESSESLKSIVRPWGSIYCLLNWIRQYEHHSEKTFRKSHTSYTAQDKLDVLQYRETAAIFNIASHSTILSWQKSLNHME</sequence>
<comment type="caution">
    <text evidence="1">The sequence shown here is derived from an EMBL/GenBank/DDBJ whole genome shotgun (WGS) entry which is preliminary data.</text>
</comment>
<dbReference type="EMBL" id="BMHF01000011">
    <property type="protein sequence ID" value="GGA43194.1"/>
    <property type="molecule type" value="Genomic_DNA"/>
</dbReference>
<dbReference type="InterPro" id="IPR010921">
    <property type="entry name" value="Trp_repressor/repl_initiator"/>
</dbReference>